<dbReference type="STRING" id="1817758.A2150_07375"/>
<comment type="caution">
    <text evidence="2">The sequence shown here is derived from an EMBL/GenBank/DDBJ whole genome shotgun (WGS) entry which is preliminary data.</text>
</comment>
<protein>
    <recommendedName>
        <fullName evidence="1">FecR protein domain-containing protein</fullName>
    </recommendedName>
</protein>
<dbReference type="InterPro" id="IPR006860">
    <property type="entry name" value="FecR"/>
</dbReference>
<name>A0A1F6THN1_9PROT</name>
<dbReference type="Pfam" id="PF04773">
    <property type="entry name" value="FecR"/>
    <property type="match status" value="1"/>
</dbReference>
<evidence type="ECO:0000313" key="2">
    <source>
        <dbReference type="EMBL" id="OGI44621.1"/>
    </source>
</evidence>
<sequence>MAVFAFGLLPMDSAWARAEVGRVQFVHGDVQIMDAGGGRRAMLQREAVYEGDTLMSAKSGYAQLRMIDDAVIALRPDTVLRVDIYQYHADQRDGSERGFFFLLKGGFRAITGAIGRNNRQNYLVTTPVATVGIRGTDHEPMYIPPPAPGEIAIGEPGVYDLVNAGSAYIQTSQGRVAINPNEVGYVPDINATPTILPSLPDFYKTSARPMARGKGTGQAQAVREVSKVDSKVKSAAASADGDVNPYAVALDRGLVQPITDANGNINFAAIGVGASPAPTGAGVVGADIYLDGSGQLVSVGSLHISDGTQGKGIFLSGDQSVTAITDKGLGGGYAFVSGNGQLVDDGHLVNGIHWGRWSGDIIRLVDGQFVNSLGSFHYMYSPNLTTPTQLAAITGSYSYNYAGGTAPTDERGAVGRISSASVAVDFSKQQITNYSVDLAVPQIRAEIWSASGSGSFQQFSGSGIPLAGTCAGCGSSGSVGAATGSVRGAFVGTQAEALISSFNLRSGGDSVAGTAAFAR</sequence>
<dbReference type="Proteomes" id="UP000177925">
    <property type="component" value="Unassembled WGS sequence"/>
</dbReference>
<evidence type="ECO:0000259" key="1">
    <source>
        <dbReference type="Pfam" id="PF04773"/>
    </source>
</evidence>
<accession>A0A1F6THN1</accession>
<gene>
    <name evidence="2" type="ORF">A2150_07375</name>
</gene>
<evidence type="ECO:0000313" key="3">
    <source>
        <dbReference type="Proteomes" id="UP000177925"/>
    </source>
</evidence>
<feature type="domain" description="FecR protein" evidence="1">
    <location>
        <begin position="52"/>
        <end position="137"/>
    </location>
</feature>
<proteinExistence type="predicted"/>
<reference evidence="2 3" key="1">
    <citation type="journal article" date="2016" name="Nat. Commun.">
        <title>Thousands of microbial genomes shed light on interconnected biogeochemical processes in an aquifer system.</title>
        <authorList>
            <person name="Anantharaman K."/>
            <person name="Brown C.T."/>
            <person name="Hug L.A."/>
            <person name="Sharon I."/>
            <person name="Castelle C.J."/>
            <person name="Probst A.J."/>
            <person name="Thomas B.C."/>
            <person name="Singh A."/>
            <person name="Wilkins M.J."/>
            <person name="Karaoz U."/>
            <person name="Brodie E.L."/>
            <person name="Williams K.H."/>
            <person name="Hubbard S.S."/>
            <person name="Banfield J.F."/>
        </authorList>
    </citation>
    <scope>NUCLEOTIDE SEQUENCE [LARGE SCALE GENOMIC DNA]</scope>
</reference>
<dbReference type="PANTHER" id="PTHR38731">
    <property type="entry name" value="LIPL45-RELATED LIPOPROTEIN-RELATED"/>
    <property type="match status" value="1"/>
</dbReference>
<dbReference type="AlphaFoldDB" id="A0A1F6THN1"/>
<organism evidence="2 3">
    <name type="scientific">Candidatus Muproteobacteria bacterium RBG_16_64_11</name>
    <dbReference type="NCBI Taxonomy" id="1817758"/>
    <lineage>
        <taxon>Bacteria</taxon>
        <taxon>Pseudomonadati</taxon>
        <taxon>Pseudomonadota</taxon>
        <taxon>Candidatus Muproteobacteria</taxon>
    </lineage>
</organism>
<dbReference type="EMBL" id="MFSS01000017">
    <property type="protein sequence ID" value="OGI44621.1"/>
    <property type="molecule type" value="Genomic_DNA"/>
</dbReference>